<dbReference type="InterPro" id="IPR000073">
    <property type="entry name" value="AB_hydrolase_1"/>
</dbReference>
<dbReference type="InterPro" id="IPR029058">
    <property type="entry name" value="AB_hydrolase_fold"/>
</dbReference>
<organism evidence="3 4">
    <name type="scientific">Streptosporangium jomthongense</name>
    <dbReference type="NCBI Taxonomy" id="1193683"/>
    <lineage>
        <taxon>Bacteria</taxon>
        <taxon>Bacillati</taxon>
        <taxon>Actinomycetota</taxon>
        <taxon>Actinomycetes</taxon>
        <taxon>Streptosporangiales</taxon>
        <taxon>Streptosporangiaceae</taxon>
        <taxon>Streptosporangium</taxon>
    </lineage>
</organism>
<dbReference type="SUPFAM" id="SSF53474">
    <property type="entry name" value="alpha/beta-Hydrolases"/>
    <property type="match status" value="1"/>
</dbReference>
<dbReference type="PRINTS" id="PR00111">
    <property type="entry name" value="ABHYDROLASE"/>
</dbReference>
<evidence type="ECO:0000259" key="2">
    <source>
        <dbReference type="Pfam" id="PF00561"/>
    </source>
</evidence>
<dbReference type="Pfam" id="PF00561">
    <property type="entry name" value="Abhydrolase_1"/>
    <property type="match status" value="1"/>
</dbReference>
<dbReference type="GO" id="GO:0016787">
    <property type="term" value="F:hydrolase activity"/>
    <property type="evidence" value="ECO:0007669"/>
    <property type="project" value="UniProtKB-KW"/>
</dbReference>
<reference evidence="4" key="1">
    <citation type="journal article" date="2019" name="Int. J. Syst. Evol. Microbiol.">
        <title>The Global Catalogue of Microorganisms (GCM) 10K type strain sequencing project: providing services to taxonomists for standard genome sequencing and annotation.</title>
        <authorList>
            <consortium name="The Broad Institute Genomics Platform"/>
            <consortium name="The Broad Institute Genome Sequencing Center for Infectious Disease"/>
            <person name="Wu L."/>
            <person name="Ma J."/>
        </authorList>
    </citation>
    <scope>NUCLEOTIDE SEQUENCE [LARGE SCALE GENOMIC DNA]</scope>
    <source>
        <strain evidence="4">TBRC 7912</strain>
    </source>
</reference>
<dbReference type="Proteomes" id="UP001595698">
    <property type="component" value="Unassembled WGS sequence"/>
</dbReference>
<name>A0ABV8F9V7_9ACTN</name>
<feature type="domain" description="AB hydrolase-1" evidence="2">
    <location>
        <begin position="20"/>
        <end position="258"/>
    </location>
</feature>
<proteinExistence type="predicted"/>
<dbReference type="InterPro" id="IPR000639">
    <property type="entry name" value="Epox_hydrolase-like"/>
</dbReference>
<gene>
    <name evidence="3" type="ORF">ACFOYY_28460</name>
</gene>
<dbReference type="RefSeq" id="WP_386193628.1">
    <property type="nucleotide sequence ID" value="NZ_JBHSBC010000032.1"/>
</dbReference>
<sequence length="275" mass="30096">MTRLDVNGIGLNVQVEGEGPAVLLVHGYPDSHTCWRYQVAALNAAGYRTIAPDLRGYGDSDKPAGLEAYEPRLFVGDLLAVLDTLGVERAHVVGHDWGSALAQFLAVFAPERVASLTCLSVGHPAALAAAGWRQREKSWYMLLFQFAGVAERWLSQNDFRNAREMLEGHPDAEEVVARMRDPEALTAGLAIYRTGVPPESLVAPPSEPPALRAPTLGVWSSRDRFLTEESMTGTAAHVSGSWRYERVDGAGHWLQLEASDRVNELLLTHLARHPV</sequence>
<protein>
    <submittedName>
        <fullName evidence="3">Alpha/beta fold hydrolase</fullName>
    </submittedName>
</protein>
<accession>A0ABV8F9V7</accession>
<evidence type="ECO:0000313" key="3">
    <source>
        <dbReference type="EMBL" id="MFC3984097.1"/>
    </source>
</evidence>
<dbReference type="Gene3D" id="3.40.50.1820">
    <property type="entry name" value="alpha/beta hydrolase"/>
    <property type="match status" value="1"/>
</dbReference>
<keyword evidence="4" id="KW-1185">Reference proteome</keyword>
<evidence type="ECO:0000256" key="1">
    <source>
        <dbReference type="ARBA" id="ARBA00022801"/>
    </source>
</evidence>
<comment type="caution">
    <text evidence="3">The sequence shown here is derived from an EMBL/GenBank/DDBJ whole genome shotgun (WGS) entry which is preliminary data.</text>
</comment>
<dbReference type="PANTHER" id="PTHR43329">
    <property type="entry name" value="EPOXIDE HYDROLASE"/>
    <property type="match status" value="1"/>
</dbReference>
<dbReference type="PRINTS" id="PR00412">
    <property type="entry name" value="EPOXHYDRLASE"/>
</dbReference>
<evidence type="ECO:0000313" key="4">
    <source>
        <dbReference type="Proteomes" id="UP001595698"/>
    </source>
</evidence>
<keyword evidence="1 3" id="KW-0378">Hydrolase</keyword>
<dbReference type="EMBL" id="JBHSBC010000032">
    <property type="protein sequence ID" value="MFC3984097.1"/>
    <property type="molecule type" value="Genomic_DNA"/>
</dbReference>